<keyword evidence="7" id="KW-0472">Membrane</keyword>
<organism evidence="9 10">
    <name type="scientific">Vitrella brassicaformis (strain CCMP3155)</name>
    <dbReference type="NCBI Taxonomy" id="1169540"/>
    <lineage>
        <taxon>Eukaryota</taxon>
        <taxon>Sar</taxon>
        <taxon>Alveolata</taxon>
        <taxon>Colpodellida</taxon>
        <taxon>Vitrellaceae</taxon>
        <taxon>Vitrella</taxon>
    </lineage>
</organism>
<dbReference type="OrthoDB" id="283575at2759"/>
<dbReference type="Gene3D" id="2.10.25.10">
    <property type="entry name" value="Laminin"/>
    <property type="match status" value="5"/>
</dbReference>
<dbReference type="PANTHER" id="PTHR24050">
    <property type="entry name" value="PA14 DOMAIN-CONTAINING PROTEIN"/>
    <property type="match status" value="1"/>
</dbReference>
<keyword evidence="3" id="KW-0677">Repeat</keyword>
<dbReference type="PROSITE" id="PS50092">
    <property type="entry name" value="TSP1"/>
    <property type="match status" value="5"/>
</dbReference>
<dbReference type="CDD" id="cd00054">
    <property type="entry name" value="EGF_CA"/>
    <property type="match status" value="3"/>
</dbReference>
<dbReference type="PROSITE" id="PS00010">
    <property type="entry name" value="ASX_HYDROXYL"/>
    <property type="match status" value="3"/>
</dbReference>
<evidence type="ECO:0000313" key="9">
    <source>
        <dbReference type="EMBL" id="CEL93600.1"/>
    </source>
</evidence>
<reference evidence="9 10" key="1">
    <citation type="submission" date="2014-11" db="EMBL/GenBank/DDBJ databases">
        <authorList>
            <person name="Zhu J."/>
            <person name="Qi W."/>
            <person name="Song R."/>
        </authorList>
    </citation>
    <scope>NUCLEOTIDE SEQUENCE [LARGE SCALE GENOMIC DNA]</scope>
</reference>
<feature type="domain" description="EGF-like" evidence="8">
    <location>
        <begin position="615"/>
        <end position="658"/>
    </location>
</feature>
<dbReference type="FunFam" id="2.10.25.10:FF:000038">
    <property type="entry name" value="Fibrillin 2"/>
    <property type="match status" value="1"/>
</dbReference>
<dbReference type="STRING" id="1169540.A0A0G4EDK9"/>
<dbReference type="InterPro" id="IPR000152">
    <property type="entry name" value="EGF-type_Asp/Asn_hydroxyl_site"/>
</dbReference>
<keyword evidence="2" id="KW-0732">Signal</keyword>
<dbReference type="InterPro" id="IPR000884">
    <property type="entry name" value="TSP1_rpt"/>
</dbReference>
<feature type="domain" description="EGF-like" evidence="8">
    <location>
        <begin position="529"/>
        <end position="568"/>
    </location>
</feature>
<dbReference type="Proteomes" id="UP000041254">
    <property type="component" value="Unassembled WGS sequence"/>
</dbReference>
<dbReference type="PROSITE" id="PS50026">
    <property type="entry name" value="EGF_3"/>
    <property type="match status" value="3"/>
</dbReference>
<feature type="compositionally biased region" description="Acidic residues" evidence="6">
    <location>
        <begin position="1651"/>
        <end position="1664"/>
    </location>
</feature>
<feature type="region of interest" description="Disordered" evidence="6">
    <location>
        <begin position="1557"/>
        <end position="1676"/>
    </location>
</feature>
<keyword evidence="7" id="KW-0812">Transmembrane</keyword>
<feature type="compositionally biased region" description="Basic residues" evidence="6">
    <location>
        <begin position="2074"/>
        <end position="2115"/>
    </location>
</feature>
<evidence type="ECO:0000256" key="2">
    <source>
        <dbReference type="ARBA" id="ARBA00022729"/>
    </source>
</evidence>
<feature type="region of interest" description="Disordered" evidence="6">
    <location>
        <begin position="1737"/>
        <end position="1908"/>
    </location>
</feature>
<dbReference type="InterPro" id="IPR049883">
    <property type="entry name" value="NOTCH1_EGF-like"/>
</dbReference>
<dbReference type="InterPro" id="IPR013783">
    <property type="entry name" value="Ig-like_fold"/>
</dbReference>
<evidence type="ECO:0000256" key="3">
    <source>
        <dbReference type="ARBA" id="ARBA00022737"/>
    </source>
</evidence>
<keyword evidence="10" id="KW-1185">Reference proteome</keyword>
<evidence type="ECO:0000313" key="10">
    <source>
        <dbReference type="Proteomes" id="UP000041254"/>
    </source>
</evidence>
<gene>
    <name evidence="9" type="ORF">Vbra_11308</name>
</gene>
<dbReference type="InterPro" id="IPR009030">
    <property type="entry name" value="Growth_fac_rcpt_cys_sf"/>
</dbReference>
<feature type="region of interest" description="Disordered" evidence="6">
    <location>
        <begin position="1922"/>
        <end position="1980"/>
    </location>
</feature>
<feature type="compositionally biased region" description="Polar residues" evidence="6">
    <location>
        <begin position="1632"/>
        <end position="1647"/>
    </location>
</feature>
<feature type="compositionally biased region" description="Basic and acidic residues" evidence="6">
    <location>
        <begin position="1584"/>
        <end position="1606"/>
    </location>
</feature>
<dbReference type="FunFam" id="2.10.25.10:FF:000139">
    <property type="entry name" value="Fibulin-1"/>
    <property type="match status" value="1"/>
</dbReference>
<dbReference type="SUPFAM" id="SSF57196">
    <property type="entry name" value="EGF/Laminin"/>
    <property type="match status" value="1"/>
</dbReference>
<evidence type="ECO:0000259" key="8">
    <source>
        <dbReference type="PROSITE" id="PS50026"/>
    </source>
</evidence>
<dbReference type="Gene3D" id="2.60.40.10">
    <property type="entry name" value="Immunoglobulins"/>
    <property type="match status" value="2"/>
</dbReference>
<evidence type="ECO:0000256" key="6">
    <source>
        <dbReference type="SAM" id="MobiDB-lite"/>
    </source>
</evidence>
<dbReference type="SMART" id="SM00209">
    <property type="entry name" value="TSP1"/>
    <property type="match status" value="5"/>
</dbReference>
<dbReference type="OMA" id="ERCEINR"/>
<dbReference type="SMART" id="SM00181">
    <property type="entry name" value="EGF"/>
    <property type="match status" value="5"/>
</dbReference>
<dbReference type="VEuPathDB" id="CryptoDB:Vbra_11308"/>
<evidence type="ECO:0000256" key="5">
    <source>
        <dbReference type="PROSITE-ProRule" id="PRU00076"/>
    </source>
</evidence>
<feature type="compositionally biased region" description="Basic and acidic residues" evidence="6">
    <location>
        <begin position="1814"/>
        <end position="1827"/>
    </location>
</feature>
<evidence type="ECO:0000256" key="1">
    <source>
        <dbReference type="ARBA" id="ARBA00022536"/>
    </source>
</evidence>
<evidence type="ECO:0000256" key="4">
    <source>
        <dbReference type="ARBA" id="ARBA00023157"/>
    </source>
</evidence>
<feature type="compositionally biased region" description="Polar residues" evidence="6">
    <location>
        <begin position="1958"/>
        <end position="1970"/>
    </location>
</feature>
<dbReference type="InterPro" id="IPR052235">
    <property type="entry name" value="Nephronectin_domain"/>
</dbReference>
<dbReference type="Pfam" id="PF00090">
    <property type="entry name" value="TSP_1"/>
    <property type="match status" value="2"/>
</dbReference>
<feature type="compositionally biased region" description="Low complexity" evidence="6">
    <location>
        <begin position="1891"/>
        <end position="1906"/>
    </location>
</feature>
<feature type="compositionally biased region" description="Polar residues" evidence="6">
    <location>
        <begin position="1803"/>
        <end position="1812"/>
    </location>
</feature>
<protein>
    <recommendedName>
        <fullName evidence="8">EGF-like domain-containing protein</fullName>
    </recommendedName>
</protein>
<proteinExistence type="predicted"/>
<feature type="domain" description="EGF-like" evidence="8">
    <location>
        <begin position="572"/>
        <end position="614"/>
    </location>
</feature>
<dbReference type="InterPro" id="IPR000742">
    <property type="entry name" value="EGF"/>
</dbReference>
<sequence>MALLLREPTAVKPSVCRGTDDACGGGGDDGMSMCGRFSYRWPTCRAVSFMTSCLVICFVLLFISSPVQHSHSLVLRRLQVEEPLPQPNNTNATGAADGDAPMDPCVTDLHDCAVEALCVRQNETYWRDSDILGDTGDDVRRIEMYRHGCECRRGYEGDGRTCNDVDECLSDRGGCDHFCSNLEGSYECDCRPGYLLYMGDEKTCKPRRPRVETGFARASSNWTTVALTSAFRYAPIILAGAPYFPSGGESAPEHLPHYPPVSVRVNNVRRAGTGQGEKCDGTYCFDALLVASDCENATLPSVGFDWVAIERGVFVTGSGQLLQAGVERYNGRTEEPFQWLDFPVSFAEGEGSSSEAPIVLAHSQSVANKRFLEPQVQEKEQNGFKVAFASETGVGSERFYPEVIAWVAIDRNAEALREQRILVGTSGTTQAGPAHLPNFLSSLELTYHGTHDFAHAPHVFTTVNALESRQRTVGMRAIAASRNGTHIVLLDGLCNDTAAEGRRRRLQEGGSNDTSTPDVDFLVIEAPSPIDDCLRGTHTCGEHGKCVAAENGTHVCECEEGYSFNNGTACGDLDECAADEDPCGVGGVCNNTIGSYTCECKTGFTKNNDTGNCTDINECEQEGGSSLCHRYANCVNTDGTYECKCREGFEGDGRRDCSATRDCKGEWSDWTECDVDCRRERRYRVTQEPTAEGEACPREDGDKEAESCEGGSCKPGGGSAGCPGRWGGWKPCTLDGDGQCSRSRDFIIEVPWDRDGRPCAGKQQTEPCDAEECSDSPGDPEVCKGSWSAWSTCSEECQHTRTFTLDNNDTSVDTSHCPHQDGDTDPRSCDGGACKSVDCVGDWGEWSDCNSACDRLRTYRVLQPPQEGGEPCEFDDLEQDEGQCPPELCTPSTEPSDVDCEGYWAPWTVCDSNCTRSRQYVVVQEAQGEGDPCEAKDGQTEDDKCEPCVDVDEGSAPVVIDYDGLLPKYSKGSQMIITPSLFANTNYSGTADPKEILKQLGGDTDDYVWTVLPALPAGLSLNETTGRITGTIETTQPPTFHTVLVRKKGEEGPGMAAGRFILTTTDAAPTNLSYPGPDVTTLCVGMPMPERMPTWEGGPPSRFESDPLPLSLTVNKTTGVLGGIPREQSIKKAYRIQAVNAGGRASDNVTLEVKPAMQLLDPLRRDESPVLKIDLTSASTTYYTPYKVLTVVAPSQVPVNDILCQAVPILSSKANPIIPPPECTEEEGDSDNRQERGEVMCSVGREATPGEKQTLYLNLLGKDPPCYLTGRSSNESEELKVVGLVTLIPNERARRDVPMIREYLNKTTEDGDEAPNVLMVGLSSPKERAFKFLLKEPTDAEKTTPYKTTIQLSLGSLSITAMRNNDEFKDKLETDVEKLLDVPPARIRVTSARDQDCSGSDLSRCKSEADVIFMPEQGRPSAQAKYIETPYVLFEDFRRRVMDPRNHLYQFPNSYWFLTSISRSEPLLPQRLVLCEGGSVVDDIENCPPHDNDSGDEVDSRSEGGNGDDNPWYKEEWIWGIVGTVVSLVGLAVSIQICHCKQMREQTKKSVRRFMTSALGRPTSPDDDEEQGSNGDGRKRTKISRSDTSETREDDKSSQGKRRDGDSTPPGRAVSSLPTSGDDRGVSVAPRRSTTTATRVPSSQVSRITAGDEDADTMYADDETPTPAGAGGGGGGMHYGHPHAPPYLGFHTHAPHYPPSMPYYPPHHHYAHPPMYHMGSHMSSLGSMSIGMPAMQLSRERSMSSTTDKASRSGKAGNGERGGPGKSEGGLKAPPGAVPHANSIPQLPTQHPHYARSRPSAPVRSNSGTSMGTPEHRDRETSDDAHDAPTVSPAAARGAPNGFIADTERSRSSSGGAHHSISARSSPHGPAHQDSIALDDGDSSADESGGHHLMPGYPHHGPYYSPQPQSLLAVRPTVQEWRSPALPPRPSLGEPQPSRSVTRPMHINAGVHSRAPPSLQSEGSQDSNTEGGALRESPPYRTKKAIRILAPPSPPSCASTDLPMSDRLVCRGLDAPHSAPLPPLHPATAIRKRSEDGIESDCGRPALARQRSAESQLTASEDDAPQMATEGQPRRVRATAHAHHRQYHHPSTTRRSRRRHTHTSRGSSGRRRRRSLVVNLASMSTSTSAARHHLDDSSSETSAATASGQSPPLAALLPQSGPDSPLGTASHHSAAPDLTVSMPPYVDSNGGRREGDV</sequence>
<feature type="compositionally biased region" description="Low complexity" evidence="6">
    <location>
        <begin position="1852"/>
        <end position="1866"/>
    </location>
</feature>
<dbReference type="InterPro" id="IPR018097">
    <property type="entry name" value="EGF_Ca-bd_CS"/>
</dbReference>
<dbReference type="InterPro" id="IPR001881">
    <property type="entry name" value="EGF-like_Ca-bd_dom"/>
</dbReference>
<feature type="region of interest" description="Disordered" evidence="6">
    <location>
        <begin position="2047"/>
        <end position="2197"/>
    </location>
</feature>
<evidence type="ECO:0000256" key="7">
    <source>
        <dbReference type="SAM" id="Phobius"/>
    </source>
</evidence>
<dbReference type="InParanoid" id="A0A0G4EDK9"/>
<feature type="compositionally biased region" description="Basic and acidic residues" evidence="6">
    <location>
        <begin position="1488"/>
        <end position="1502"/>
    </location>
</feature>
<dbReference type="PANTHER" id="PTHR24050:SF28">
    <property type="entry name" value="UROMODULIN-LIKE"/>
    <property type="match status" value="1"/>
</dbReference>
<keyword evidence="7" id="KW-1133">Transmembrane helix</keyword>
<keyword evidence="4" id="KW-1015">Disulfide bond</keyword>
<dbReference type="PROSITE" id="PS01187">
    <property type="entry name" value="EGF_CA"/>
    <property type="match status" value="2"/>
</dbReference>
<accession>A0A0G4EDK9</accession>
<feature type="transmembrane region" description="Helical" evidence="7">
    <location>
        <begin position="46"/>
        <end position="67"/>
    </location>
</feature>
<dbReference type="GO" id="GO:0005576">
    <property type="term" value="C:extracellular region"/>
    <property type="evidence" value="ECO:0007669"/>
    <property type="project" value="UniProtKB-SubCell"/>
</dbReference>
<feature type="compositionally biased region" description="Gly residues" evidence="6">
    <location>
        <begin position="1756"/>
        <end position="1768"/>
    </location>
</feature>
<dbReference type="EMBL" id="CDMY01000179">
    <property type="protein sequence ID" value="CEL93600.1"/>
    <property type="molecule type" value="Genomic_DNA"/>
</dbReference>
<dbReference type="Pfam" id="PF05345">
    <property type="entry name" value="He_PIG"/>
    <property type="match status" value="1"/>
</dbReference>
<name>A0A0G4EDK9_VITBC</name>
<dbReference type="Pfam" id="PF07645">
    <property type="entry name" value="EGF_CA"/>
    <property type="match status" value="3"/>
</dbReference>
<comment type="caution">
    <text evidence="5">Lacks conserved residue(s) required for the propagation of feature annotation.</text>
</comment>
<dbReference type="SUPFAM" id="SSF57184">
    <property type="entry name" value="Growth factor receptor domain"/>
    <property type="match status" value="1"/>
</dbReference>
<feature type="region of interest" description="Disordered" evidence="6">
    <location>
        <begin position="1484"/>
        <end position="1509"/>
    </location>
</feature>
<dbReference type="SMART" id="SM00179">
    <property type="entry name" value="EGF_CA"/>
    <property type="match status" value="4"/>
</dbReference>
<keyword evidence="1 5" id="KW-0245">EGF-like domain</keyword>
<dbReference type="GO" id="GO:0005509">
    <property type="term" value="F:calcium ion binding"/>
    <property type="evidence" value="ECO:0007669"/>
    <property type="project" value="InterPro"/>
</dbReference>
<dbReference type="PROSITE" id="PS01186">
    <property type="entry name" value="EGF_2"/>
    <property type="match status" value="2"/>
</dbReference>